<organism evidence="1 2">
    <name type="scientific">Nephila pilipes</name>
    <name type="common">Giant wood spider</name>
    <name type="synonym">Nephila maculata</name>
    <dbReference type="NCBI Taxonomy" id="299642"/>
    <lineage>
        <taxon>Eukaryota</taxon>
        <taxon>Metazoa</taxon>
        <taxon>Ecdysozoa</taxon>
        <taxon>Arthropoda</taxon>
        <taxon>Chelicerata</taxon>
        <taxon>Arachnida</taxon>
        <taxon>Araneae</taxon>
        <taxon>Araneomorphae</taxon>
        <taxon>Entelegynae</taxon>
        <taxon>Araneoidea</taxon>
        <taxon>Nephilidae</taxon>
        <taxon>Nephila</taxon>
    </lineage>
</organism>
<dbReference type="EMBL" id="BMAW01098703">
    <property type="protein sequence ID" value="GFS86150.1"/>
    <property type="molecule type" value="Genomic_DNA"/>
</dbReference>
<name>A0A8X6MZP1_NEPPI</name>
<reference evidence="1" key="1">
    <citation type="submission" date="2020-08" db="EMBL/GenBank/DDBJ databases">
        <title>Multicomponent nature underlies the extraordinary mechanical properties of spider dragline silk.</title>
        <authorList>
            <person name="Kono N."/>
            <person name="Nakamura H."/>
            <person name="Mori M."/>
            <person name="Yoshida Y."/>
            <person name="Ohtoshi R."/>
            <person name="Malay A.D."/>
            <person name="Moran D.A.P."/>
            <person name="Tomita M."/>
            <person name="Numata K."/>
            <person name="Arakawa K."/>
        </authorList>
    </citation>
    <scope>NUCLEOTIDE SEQUENCE</scope>
</reference>
<dbReference type="AlphaFoldDB" id="A0A8X6MZP1"/>
<comment type="caution">
    <text evidence="1">The sequence shown here is derived from an EMBL/GenBank/DDBJ whole genome shotgun (WGS) entry which is preliminary data.</text>
</comment>
<accession>A0A8X6MZP1</accession>
<evidence type="ECO:0000313" key="1">
    <source>
        <dbReference type="EMBL" id="GFS86150.1"/>
    </source>
</evidence>
<sequence length="177" mass="20892">MDEEWRWRKGLKPSQKCLFRGRICPQNRLPYFQNLRYGNCITFNEHNKEMEAMEYFKLCDLTNTTQMCYLDNVLETVSKNAKFCDCPQPYALSRIEAINENNYDAIANELVNDEELKQLMQNNSSLKFKPSTLPSGKTLWCDISTPKIRPYIPQKFRLQIFELMHGFAHPSVKYVCK</sequence>
<proteinExistence type="predicted"/>
<evidence type="ECO:0000313" key="2">
    <source>
        <dbReference type="Proteomes" id="UP000887013"/>
    </source>
</evidence>
<protein>
    <submittedName>
        <fullName evidence="1">Retrovirus-related Pol polyprotein from transposon opus</fullName>
    </submittedName>
</protein>
<dbReference type="Proteomes" id="UP000887013">
    <property type="component" value="Unassembled WGS sequence"/>
</dbReference>
<keyword evidence="2" id="KW-1185">Reference proteome</keyword>
<gene>
    <name evidence="1" type="primary">pol_4433</name>
    <name evidence="1" type="ORF">NPIL_58031</name>
</gene>